<feature type="transmembrane region" description="Helical" evidence="6">
    <location>
        <begin position="263"/>
        <end position="283"/>
    </location>
</feature>
<feature type="transmembrane region" description="Helical" evidence="6">
    <location>
        <begin position="440"/>
        <end position="460"/>
    </location>
</feature>
<reference evidence="8 9" key="1">
    <citation type="submission" date="2023-07" db="EMBL/GenBank/DDBJ databases">
        <title>Protaetiibacter sp. nov WY-16 isolated from soil.</title>
        <authorList>
            <person name="Liu B."/>
            <person name="Wan Y."/>
        </authorList>
    </citation>
    <scope>NUCLEOTIDE SEQUENCE [LARGE SCALE GENOMIC DNA]</scope>
    <source>
        <strain evidence="8 9">WY-16</strain>
    </source>
</reference>
<feature type="transmembrane region" description="Helical" evidence="6">
    <location>
        <begin position="87"/>
        <end position="111"/>
    </location>
</feature>
<evidence type="ECO:0000313" key="9">
    <source>
        <dbReference type="Proteomes" id="UP001241072"/>
    </source>
</evidence>
<evidence type="ECO:0000259" key="7">
    <source>
        <dbReference type="Pfam" id="PF05425"/>
    </source>
</evidence>
<name>A0ABT9BQ11_9MICO</name>
<feature type="transmembrane region" description="Helical" evidence="6">
    <location>
        <begin position="481"/>
        <end position="502"/>
    </location>
</feature>
<evidence type="ECO:0000256" key="3">
    <source>
        <dbReference type="ARBA" id="ARBA00022692"/>
    </source>
</evidence>
<dbReference type="InterPro" id="IPR032694">
    <property type="entry name" value="CopC/D"/>
</dbReference>
<evidence type="ECO:0000256" key="6">
    <source>
        <dbReference type="SAM" id="Phobius"/>
    </source>
</evidence>
<feature type="transmembrane region" description="Helical" evidence="6">
    <location>
        <begin position="230"/>
        <end position="251"/>
    </location>
</feature>
<feature type="transmembrane region" description="Helical" evidence="6">
    <location>
        <begin position="370"/>
        <end position="390"/>
    </location>
</feature>
<accession>A0ABT9BQ11</accession>
<dbReference type="Pfam" id="PF05425">
    <property type="entry name" value="CopD"/>
    <property type="match status" value="1"/>
</dbReference>
<organism evidence="8 9">
    <name type="scientific">Antiquaquibacter soli</name>
    <dbReference type="NCBI Taxonomy" id="3064523"/>
    <lineage>
        <taxon>Bacteria</taxon>
        <taxon>Bacillati</taxon>
        <taxon>Actinomycetota</taxon>
        <taxon>Actinomycetes</taxon>
        <taxon>Micrococcales</taxon>
        <taxon>Microbacteriaceae</taxon>
        <taxon>Antiquaquibacter</taxon>
    </lineage>
</organism>
<feature type="transmembrane region" description="Helical" evidence="6">
    <location>
        <begin position="601"/>
        <end position="623"/>
    </location>
</feature>
<evidence type="ECO:0000313" key="8">
    <source>
        <dbReference type="EMBL" id="MDO7883108.1"/>
    </source>
</evidence>
<dbReference type="Proteomes" id="UP001241072">
    <property type="component" value="Unassembled WGS sequence"/>
</dbReference>
<dbReference type="PANTHER" id="PTHR34820:SF4">
    <property type="entry name" value="INNER MEMBRANE PROTEIN YEBZ"/>
    <property type="match status" value="1"/>
</dbReference>
<dbReference type="RefSeq" id="WP_305003539.1">
    <property type="nucleotide sequence ID" value="NZ_JAUQUB010000003.1"/>
</dbReference>
<protein>
    <submittedName>
        <fullName evidence="8">Cytochrome c oxidase assembly protein</fullName>
    </submittedName>
</protein>
<keyword evidence="4 6" id="KW-1133">Transmembrane helix</keyword>
<feature type="transmembrane region" description="Helical" evidence="6">
    <location>
        <begin position="189"/>
        <end position="218"/>
    </location>
</feature>
<evidence type="ECO:0000256" key="1">
    <source>
        <dbReference type="ARBA" id="ARBA00004651"/>
    </source>
</evidence>
<feature type="transmembrane region" description="Helical" evidence="6">
    <location>
        <begin position="402"/>
        <end position="420"/>
    </location>
</feature>
<feature type="transmembrane region" description="Helical" evidence="6">
    <location>
        <begin position="522"/>
        <end position="540"/>
    </location>
</feature>
<evidence type="ECO:0000256" key="4">
    <source>
        <dbReference type="ARBA" id="ARBA00022989"/>
    </source>
</evidence>
<dbReference type="InterPro" id="IPR019108">
    <property type="entry name" value="Caa3_assmbl_CtaG-rel"/>
</dbReference>
<comment type="caution">
    <text evidence="8">The sequence shown here is derived from an EMBL/GenBank/DDBJ whole genome shotgun (WGS) entry which is preliminary data.</text>
</comment>
<dbReference type="InterPro" id="IPR008457">
    <property type="entry name" value="Cu-R_CopD_dom"/>
</dbReference>
<dbReference type="EMBL" id="JAUQUB010000003">
    <property type="protein sequence ID" value="MDO7883108.1"/>
    <property type="molecule type" value="Genomic_DNA"/>
</dbReference>
<feature type="transmembrane region" description="Helical" evidence="6">
    <location>
        <begin position="54"/>
        <end position="75"/>
    </location>
</feature>
<proteinExistence type="predicted"/>
<evidence type="ECO:0000256" key="5">
    <source>
        <dbReference type="ARBA" id="ARBA00023136"/>
    </source>
</evidence>
<keyword evidence="2" id="KW-1003">Cell membrane</keyword>
<feature type="transmembrane region" description="Helical" evidence="6">
    <location>
        <begin position="137"/>
        <end position="155"/>
    </location>
</feature>
<evidence type="ECO:0000256" key="2">
    <source>
        <dbReference type="ARBA" id="ARBA00022475"/>
    </source>
</evidence>
<feature type="transmembrane region" description="Helical" evidence="6">
    <location>
        <begin position="160"/>
        <end position="177"/>
    </location>
</feature>
<dbReference type="PANTHER" id="PTHR34820">
    <property type="entry name" value="INNER MEMBRANE PROTEIN YEBZ"/>
    <property type="match status" value="1"/>
</dbReference>
<feature type="transmembrane region" description="Helical" evidence="6">
    <location>
        <begin position="552"/>
        <end position="581"/>
    </location>
</feature>
<feature type="domain" description="Copper resistance protein D" evidence="7">
    <location>
        <begin position="226"/>
        <end position="324"/>
    </location>
</feature>
<feature type="transmembrane region" description="Helical" evidence="6">
    <location>
        <begin position="303"/>
        <end position="325"/>
    </location>
</feature>
<gene>
    <name evidence="8" type="ORF">Q5716_12795</name>
</gene>
<keyword evidence="3 6" id="KW-0812">Transmembrane</keyword>
<keyword evidence="5 6" id="KW-0472">Membrane</keyword>
<sequence>MPRLLRIALPAILLLAALAALLVGLAFGGGADPSLIESLDPGPVVRYGLPISTLLVNLAGAGALGSLLLACFALDATRTEYNQALDIAAASAAVWTVAAGTTGFFTFLTVYSQPVRFDEAFGDTLASFLTTTEIGQAWLTTTLVAAGVTALCFAVRNQTLVAFVTALAAYGMLPPTLQGHRGGTANHDAASTALFLHVLFAAAWLGGLLTLVLVRGALEKGRLAVILRRYSTVALVCFVVVAVSGYVSALIRVETIENLWSPYGALVIVKVLALLALGAFGAVQRRFVIRRIEKPGTSERPWFWALVAGELAFMGVASGAAAALARTATPVPEVPTSELTDPSPAEILTGRPLPPPPSFENYLTMWNLDILWLLICGFGILFYIWGVIRLHRRGDRWPWYRTVLWVLGMLVLLWVTNGGVNVYEKFLFSSHMLAHMTLGMMVPVLLVPGAPITLALRAIHKRDDGSRGIREWLLILVHSKPFAILANPIVAAAIFTASLWVFYYTPVFSWATTNHVGHEWMIVHFLLSGYLFVQSLIGIDPSPQRLPYPVRLVILLATMAFHAFFGLAIMSGTGLLLADWYGAMGWDTGVTAIEDQQAGGGIAWSVGEIPNAIIALTIVFLWSRSDERETKRRDRQADRDGDAELEEYNRMLAERAKSGRPV</sequence>
<keyword evidence="9" id="KW-1185">Reference proteome</keyword>
<dbReference type="Pfam" id="PF09678">
    <property type="entry name" value="Caa3_CtaG"/>
    <property type="match status" value="1"/>
</dbReference>
<comment type="subcellular location">
    <subcellularLocation>
        <location evidence="1">Cell membrane</location>
        <topology evidence="1">Multi-pass membrane protein</topology>
    </subcellularLocation>
</comment>